<dbReference type="InterPro" id="IPR008927">
    <property type="entry name" value="6-PGluconate_DH-like_C_sf"/>
</dbReference>
<comment type="caution">
    <text evidence="12">The sequence shown here is derived from an EMBL/GenBank/DDBJ whole genome shotgun (WGS) entry which is preliminary data.</text>
</comment>
<evidence type="ECO:0000256" key="5">
    <source>
        <dbReference type="ARBA" id="ARBA00022498"/>
    </source>
</evidence>
<comment type="pathway">
    <text evidence="1">Amino-acid biosynthesis; L-tyrosine biosynthesis; (4-hydroxyphenyl)pyruvate from prephenate (NAD(+) route): step 1/1.</text>
</comment>
<keyword evidence="8" id="KW-0028">Amino-acid biosynthesis</keyword>
<keyword evidence="8" id="KW-0057">Aromatic amino acid biosynthesis</keyword>
<dbReference type="InterPro" id="IPR002912">
    <property type="entry name" value="ACT_dom"/>
</dbReference>
<dbReference type="Proteomes" id="UP000226079">
    <property type="component" value="Unassembled WGS sequence"/>
</dbReference>
<dbReference type="InterPro" id="IPR050812">
    <property type="entry name" value="Preph/Arog_dehydrog"/>
</dbReference>
<dbReference type="EMBL" id="PDJC01000001">
    <property type="protein sequence ID" value="PFG16701.1"/>
    <property type="molecule type" value="Genomic_DNA"/>
</dbReference>
<dbReference type="OrthoDB" id="9802008at2"/>
<dbReference type="Gene3D" id="3.40.50.720">
    <property type="entry name" value="NAD(P)-binding Rossmann-like Domain"/>
    <property type="match status" value="1"/>
</dbReference>
<protein>
    <recommendedName>
        <fullName evidence="4">Prephenate dehydrogenase</fullName>
        <ecNumber evidence="3">1.3.1.12</ecNumber>
    </recommendedName>
</protein>
<sequence length="360" mass="37559">MSERELSPAVVIGTGLVGASVAHALSRAGVEVHLIDQAPSHAQVAASRGAGTVDPADPVQVRLVVVAVPPKALATVIADALATYPQATVTDVGSVKGTVLATLRGSVADLSRYVGSHPMAGSQRVGPLTANAELFIDRTWVITPHDTSAAHAVLDVQELASLCGARRVTMGAAHHDEAVAQVSHLPHLVSVLMAGSLTRVPAEHLRLAGQGLRDVTRIAGSDPQLWRQIIDANSTAVLTELRLLRDELSALVDDFDNPDVLAAALQRGLDGTRALPGKHGLSATNYARVVVEIPDTPGALASLFADIQAAGVNIEDLSIDHDLEREVGWLAVQVTPQSADELAAAMTAAGWVVRDREPQA</sequence>
<keyword evidence="7" id="KW-0520">NAD</keyword>
<evidence type="ECO:0000256" key="7">
    <source>
        <dbReference type="ARBA" id="ARBA00023027"/>
    </source>
</evidence>
<evidence type="ECO:0000313" key="12">
    <source>
        <dbReference type="EMBL" id="PFG16701.1"/>
    </source>
</evidence>
<dbReference type="InterPro" id="IPR046826">
    <property type="entry name" value="PDH_N"/>
</dbReference>
<dbReference type="SUPFAM" id="SSF55021">
    <property type="entry name" value="ACT-like"/>
    <property type="match status" value="1"/>
</dbReference>
<dbReference type="InterPro" id="IPR046825">
    <property type="entry name" value="PDH_C"/>
</dbReference>
<dbReference type="SUPFAM" id="SSF48179">
    <property type="entry name" value="6-phosphogluconate dehydrogenase C-terminal domain-like"/>
    <property type="match status" value="1"/>
</dbReference>
<dbReference type="PROSITE" id="PS51671">
    <property type="entry name" value="ACT"/>
    <property type="match status" value="1"/>
</dbReference>
<dbReference type="AlphaFoldDB" id="A0A2A9CR83"/>
<dbReference type="InterPro" id="IPR003099">
    <property type="entry name" value="Prephen_DH"/>
</dbReference>
<organism evidence="12 13">
    <name type="scientific">Propionicimonas paludicola</name>
    <dbReference type="NCBI Taxonomy" id="185243"/>
    <lineage>
        <taxon>Bacteria</taxon>
        <taxon>Bacillati</taxon>
        <taxon>Actinomycetota</taxon>
        <taxon>Actinomycetes</taxon>
        <taxon>Propionibacteriales</taxon>
        <taxon>Nocardioidaceae</taxon>
        <taxon>Propionicimonas</taxon>
    </lineage>
</organism>
<evidence type="ECO:0000259" key="10">
    <source>
        <dbReference type="PROSITE" id="PS51176"/>
    </source>
</evidence>
<dbReference type="Gene3D" id="1.10.3660.10">
    <property type="entry name" value="6-phosphogluconate dehydrogenase C-terminal like domain"/>
    <property type="match status" value="1"/>
</dbReference>
<dbReference type="PANTHER" id="PTHR21363">
    <property type="entry name" value="PREPHENATE DEHYDROGENASE"/>
    <property type="match status" value="1"/>
</dbReference>
<name>A0A2A9CR83_9ACTN</name>
<evidence type="ECO:0000313" key="13">
    <source>
        <dbReference type="Proteomes" id="UP000226079"/>
    </source>
</evidence>
<evidence type="ECO:0000259" key="11">
    <source>
        <dbReference type="PROSITE" id="PS51671"/>
    </source>
</evidence>
<dbReference type="Pfam" id="PF20463">
    <property type="entry name" value="PDH_C"/>
    <property type="match status" value="1"/>
</dbReference>
<dbReference type="NCBIfam" id="NF005111">
    <property type="entry name" value="PRK06545.2-3"/>
    <property type="match status" value="1"/>
</dbReference>
<dbReference type="GO" id="GO:0004665">
    <property type="term" value="F:prephenate dehydrogenase (NADP+) activity"/>
    <property type="evidence" value="ECO:0007669"/>
    <property type="project" value="InterPro"/>
</dbReference>
<evidence type="ECO:0000256" key="3">
    <source>
        <dbReference type="ARBA" id="ARBA00012068"/>
    </source>
</evidence>
<dbReference type="InterPro" id="IPR036291">
    <property type="entry name" value="NAD(P)-bd_dom_sf"/>
</dbReference>
<dbReference type="RefSeq" id="WP_098460214.1">
    <property type="nucleotide sequence ID" value="NZ_PDJC01000001.1"/>
</dbReference>
<feature type="domain" description="Prephenate/arogenate dehydrogenase" evidence="10">
    <location>
        <begin position="7"/>
        <end position="286"/>
    </location>
</feature>
<evidence type="ECO:0000256" key="2">
    <source>
        <dbReference type="ARBA" id="ARBA00007964"/>
    </source>
</evidence>
<feature type="domain" description="ACT" evidence="11">
    <location>
        <begin position="288"/>
        <end position="360"/>
    </location>
</feature>
<evidence type="ECO:0000256" key="8">
    <source>
        <dbReference type="ARBA" id="ARBA00023141"/>
    </source>
</evidence>
<keyword evidence="5" id="KW-0827">Tyrosine biosynthesis</keyword>
<reference evidence="12 13" key="1">
    <citation type="submission" date="2017-10" db="EMBL/GenBank/DDBJ databases">
        <title>Sequencing the genomes of 1000 actinobacteria strains.</title>
        <authorList>
            <person name="Klenk H.-P."/>
        </authorList>
    </citation>
    <scope>NUCLEOTIDE SEQUENCE [LARGE SCALE GENOMIC DNA]</scope>
    <source>
        <strain evidence="12 13">DSM 15597</strain>
    </source>
</reference>
<dbReference type="InterPro" id="IPR045865">
    <property type="entry name" value="ACT-like_dom_sf"/>
</dbReference>
<comment type="similarity">
    <text evidence="2">Belongs to the prephenate/arogenate dehydrogenase family.</text>
</comment>
<evidence type="ECO:0000256" key="1">
    <source>
        <dbReference type="ARBA" id="ARBA00005067"/>
    </source>
</evidence>
<proteinExistence type="inferred from homology"/>
<dbReference type="SUPFAM" id="SSF51735">
    <property type="entry name" value="NAD(P)-binding Rossmann-fold domains"/>
    <property type="match status" value="1"/>
</dbReference>
<evidence type="ECO:0000256" key="6">
    <source>
        <dbReference type="ARBA" id="ARBA00023002"/>
    </source>
</evidence>
<dbReference type="GO" id="GO:0070403">
    <property type="term" value="F:NAD+ binding"/>
    <property type="evidence" value="ECO:0007669"/>
    <property type="project" value="InterPro"/>
</dbReference>
<dbReference type="UniPathway" id="UPA00122">
    <property type="reaction ID" value="UER00961"/>
</dbReference>
<gene>
    <name evidence="12" type="ORF">ATK74_1254</name>
</gene>
<evidence type="ECO:0000256" key="4">
    <source>
        <dbReference type="ARBA" id="ARBA00016891"/>
    </source>
</evidence>
<accession>A0A2A9CR83</accession>
<dbReference type="PROSITE" id="PS51176">
    <property type="entry name" value="PDH_ADH"/>
    <property type="match status" value="1"/>
</dbReference>
<dbReference type="GO" id="GO:0008977">
    <property type="term" value="F:prephenate dehydrogenase (NAD+) activity"/>
    <property type="evidence" value="ECO:0007669"/>
    <property type="project" value="UniProtKB-EC"/>
</dbReference>
<comment type="catalytic activity">
    <reaction evidence="9">
        <text>prephenate + NAD(+) = 3-(4-hydroxyphenyl)pyruvate + CO2 + NADH</text>
        <dbReference type="Rhea" id="RHEA:13869"/>
        <dbReference type="ChEBI" id="CHEBI:16526"/>
        <dbReference type="ChEBI" id="CHEBI:29934"/>
        <dbReference type="ChEBI" id="CHEBI:36242"/>
        <dbReference type="ChEBI" id="CHEBI:57540"/>
        <dbReference type="ChEBI" id="CHEBI:57945"/>
        <dbReference type="EC" id="1.3.1.12"/>
    </reaction>
</comment>
<dbReference type="Pfam" id="PF02153">
    <property type="entry name" value="PDH_N"/>
    <property type="match status" value="1"/>
</dbReference>
<evidence type="ECO:0000256" key="9">
    <source>
        <dbReference type="ARBA" id="ARBA00049260"/>
    </source>
</evidence>
<dbReference type="GO" id="GO:0006571">
    <property type="term" value="P:tyrosine biosynthetic process"/>
    <property type="evidence" value="ECO:0007669"/>
    <property type="project" value="UniProtKB-UniPathway"/>
</dbReference>
<keyword evidence="6" id="KW-0560">Oxidoreductase</keyword>
<dbReference type="PANTHER" id="PTHR21363:SF0">
    <property type="entry name" value="PREPHENATE DEHYDROGENASE [NADP(+)]"/>
    <property type="match status" value="1"/>
</dbReference>
<dbReference type="NCBIfam" id="NF005112">
    <property type="entry name" value="PRK06545.2-4"/>
    <property type="match status" value="1"/>
</dbReference>
<dbReference type="EC" id="1.3.1.12" evidence="3"/>
<keyword evidence="13" id="KW-1185">Reference proteome</keyword>